<dbReference type="SUPFAM" id="SSF64182">
    <property type="entry name" value="DHH phosphoesterases"/>
    <property type="match status" value="1"/>
</dbReference>
<proteinExistence type="predicted"/>
<evidence type="ECO:0000313" key="4">
    <source>
        <dbReference type="Proteomes" id="UP000611762"/>
    </source>
</evidence>
<feature type="domain" description="DHHA1" evidence="2">
    <location>
        <begin position="232"/>
        <end position="312"/>
    </location>
</feature>
<dbReference type="Proteomes" id="UP000611762">
    <property type="component" value="Unassembled WGS sequence"/>
</dbReference>
<gene>
    <name evidence="3" type="ORF">H8698_10020</name>
</gene>
<dbReference type="PANTHER" id="PTHR47618">
    <property type="entry name" value="BIFUNCTIONAL OLIGORIBONUCLEASE AND PAP PHOSPHATASE NRNA"/>
    <property type="match status" value="1"/>
</dbReference>
<organism evidence="3 4">
    <name type="scientific">Congzhengia minquanensis</name>
    <dbReference type="NCBI Taxonomy" id="2763657"/>
    <lineage>
        <taxon>Bacteria</taxon>
        <taxon>Bacillati</taxon>
        <taxon>Bacillota</taxon>
        <taxon>Clostridia</taxon>
        <taxon>Eubacteriales</taxon>
        <taxon>Oscillospiraceae</taxon>
        <taxon>Congzhengia</taxon>
    </lineage>
</organism>
<dbReference type="RefSeq" id="WP_249313361.1">
    <property type="nucleotide sequence ID" value="NZ_JACRSU010000003.1"/>
</dbReference>
<evidence type="ECO:0000313" key="3">
    <source>
        <dbReference type="EMBL" id="MBC8541311.1"/>
    </source>
</evidence>
<dbReference type="EMBL" id="JACRSU010000003">
    <property type="protein sequence ID" value="MBC8541311.1"/>
    <property type="molecule type" value="Genomic_DNA"/>
</dbReference>
<dbReference type="InterPro" id="IPR038763">
    <property type="entry name" value="DHH_sf"/>
</dbReference>
<reference evidence="3" key="1">
    <citation type="submission" date="2020-08" db="EMBL/GenBank/DDBJ databases">
        <title>Genome public.</title>
        <authorList>
            <person name="Liu C."/>
            <person name="Sun Q."/>
        </authorList>
    </citation>
    <scope>NUCLEOTIDE SEQUENCE</scope>
    <source>
        <strain evidence="3">H8</strain>
    </source>
</reference>
<accession>A0A926HZX3</accession>
<comment type="caution">
    <text evidence="3">The sequence shown here is derived from an EMBL/GenBank/DDBJ whole genome shotgun (WGS) entry which is preliminary data.</text>
</comment>
<keyword evidence="4" id="KW-1185">Reference proteome</keyword>
<dbReference type="InterPro" id="IPR051319">
    <property type="entry name" value="Oligoribo/pAp-PDE_c-di-AMP_PDE"/>
</dbReference>
<sequence length="321" mass="34805">MLGKIVEKLNKSKKVAIFTHLNPDGDALGSSFAMKYVLESIGKEAVIYLEKELPARFSYLGSEYVIGGESTKSDADTALVLDCATFERMGTLADTCRAVPCILSVDHHYSGDSFGNWCHKEVASAATAQIVYKLACRLTEDIPVAACEAMYTGLSTDTGHFKYSNVTPETFETAAALLSRGINHRKITEILYDTVKYEKLIFMGKAAERIEFFAGGRVAMLKCPEDFIGTYGLKYDDVEELPNIALSVVGVEVAILVKDKDETSKRVSLRGKDVLDVSRAASMFGGGGHKNAAAFVAVGDVDAVLQKLVNIITENLGETNV</sequence>
<dbReference type="PANTHER" id="PTHR47618:SF1">
    <property type="entry name" value="BIFUNCTIONAL OLIGORIBONUCLEASE AND PAP PHOSPHATASE NRNA"/>
    <property type="match status" value="1"/>
</dbReference>
<evidence type="ECO:0000259" key="2">
    <source>
        <dbReference type="Pfam" id="PF02272"/>
    </source>
</evidence>
<dbReference type="Pfam" id="PF01368">
    <property type="entry name" value="DHH"/>
    <property type="match status" value="1"/>
</dbReference>
<dbReference type="Gene3D" id="3.90.1640.10">
    <property type="entry name" value="inorganic pyrophosphatase (n-terminal core)"/>
    <property type="match status" value="1"/>
</dbReference>
<evidence type="ECO:0000259" key="1">
    <source>
        <dbReference type="Pfam" id="PF01368"/>
    </source>
</evidence>
<protein>
    <submittedName>
        <fullName evidence="3">Bifunctional oligoribonuclease/PAP phosphatase NrnA</fullName>
    </submittedName>
</protein>
<dbReference type="GO" id="GO:0003676">
    <property type="term" value="F:nucleic acid binding"/>
    <property type="evidence" value="ECO:0007669"/>
    <property type="project" value="InterPro"/>
</dbReference>
<name>A0A926HZX3_9FIRM</name>
<dbReference type="InterPro" id="IPR001667">
    <property type="entry name" value="DDH_dom"/>
</dbReference>
<dbReference type="Pfam" id="PF02272">
    <property type="entry name" value="DHHA1"/>
    <property type="match status" value="1"/>
</dbReference>
<dbReference type="InterPro" id="IPR003156">
    <property type="entry name" value="DHHA1_dom"/>
</dbReference>
<feature type="domain" description="DDH" evidence="1">
    <location>
        <begin position="14"/>
        <end position="153"/>
    </location>
</feature>
<dbReference type="Gene3D" id="3.10.310.30">
    <property type="match status" value="1"/>
</dbReference>
<dbReference type="AlphaFoldDB" id="A0A926HZX3"/>